<evidence type="ECO:0000313" key="3">
    <source>
        <dbReference type="Proteomes" id="UP000019277"/>
    </source>
</evidence>
<accession>W7IKC1</accession>
<name>W7IKC1_9PSEU</name>
<dbReference type="Proteomes" id="UP000019277">
    <property type="component" value="Unassembled WGS sequence"/>
</dbReference>
<dbReference type="InterPro" id="IPR029058">
    <property type="entry name" value="AB_hydrolase_fold"/>
</dbReference>
<organism evidence="2 3">
    <name type="scientific">Actinokineospora spheciospongiae</name>
    <dbReference type="NCBI Taxonomy" id="909613"/>
    <lineage>
        <taxon>Bacteria</taxon>
        <taxon>Bacillati</taxon>
        <taxon>Actinomycetota</taxon>
        <taxon>Actinomycetes</taxon>
        <taxon>Pseudonocardiales</taxon>
        <taxon>Pseudonocardiaceae</taxon>
        <taxon>Actinokineospora</taxon>
    </lineage>
</organism>
<dbReference type="STRING" id="909613.UO65_3361"/>
<dbReference type="eggNOG" id="COG2267">
    <property type="taxonomic scope" value="Bacteria"/>
</dbReference>
<gene>
    <name evidence="2" type="ORF">UO65_3361</name>
</gene>
<dbReference type="PANTHER" id="PTHR43433">
    <property type="entry name" value="HYDROLASE, ALPHA/BETA FOLD FAMILY PROTEIN"/>
    <property type="match status" value="1"/>
</dbReference>
<comment type="caution">
    <text evidence="2">The sequence shown here is derived from an EMBL/GenBank/DDBJ whole genome shotgun (WGS) entry which is preliminary data.</text>
</comment>
<keyword evidence="2" id="KW-0378">Hydrolase</keyword>
<dbReference type="InterPro" id="IPR000073">
    <property type="entry name" value="AB_hydrolase_1"/>
</dbReference>
<dbReference type="PANTHER" id="PTHR43433:SF5">
    <property type="entry name" value="AB HYDROLASE-1 DOMAIN-CONTAINING PROTEIN"/>
    <property type="match status" value="1"/>
</dbReference>
<keyword evidence="3" id="KW-1185">Reference proteome</keyword>
<dbReference type="GO" id="GO:0047570">
    <property type="term" value="F:3-oxoadipate enol-lactonase activity"/>
    <property type="evidence" value="ECO:0007669"/>
    <property type="project" value="UniProtKB-EC"/>
</dbReference>
<dbReference type="Pfam" id="PF00561">
    <property type="entry name" value="Abhydrolase_1"/>
    <property type="match status" value="1"/>
</dbReference>
<evidence type="ECO:0000259" key="1">
    <source>
        <dbReference type="Pfam" id="PF00561"/>
    </source>
</evidence>
<proteinExistence type="predicted"/>
<dbReference type="OrthoDB" id="3396704at2"/>
<dbReference type="EC" id="3.1.1.24" evidence="2"/>
<sequence>MTARAAVADVAPLLLALDPPQRAALPAAAAPVLSALTDTLGLPGVSVVPDVTGLSAAELVITARLSRVDWSEPVGAVEPLPVPTVVPAADGVPLRCHLSGPADGPPVVVVSACGMPVGLISRWLDRLSREHRVLTWDSRGLFTPEFDDGATGVDTQAADLLTLLDAHGMTGAHLVGLCGGAPIALAAAARTDRVGSLSLWHGDYELGEAAPKTAHQRDVQALMTMAGRSRAKAASLHGLFRRPQALATLRADIAHHLYYPYATPELLYRYGALNGAIMTTDCRPLAAAAAQPTLVVTSGADTTAHPAGSRYVAAALPNAALVEFPTGDHLSAFDAGEDLLTLATGFIADPDPRRHSDQTDPEPR</sequence>
<reference evidence="2 3" key="1">
    <citation type="journal article" date="2014" name="Genome Announc.">
        <title>Draft Genome Sequence of the Antitrypanosomally Active Sponge-Associated Bacterium Actinokineospora sp. Strain EG49.</title>
        <authorList>
            <person name="Harjes J."/>
            <person name="Ryu T."/>
            <person name="Abdelmohsen U.R."/>
            <person name="Moitinho-Silva L."/>
            <person name="Horn H."/>
            <person name="Ravasi T."/>
            <person name="Hentschel U."/>
        </authorList>
    </citation>
    <scope>NUCLEOTIDE SEQUENCE [LARGE SCALE GENOMIC DNA]</scope>
    <source>
        <strain evidence="2 3">EG49</strain>
    </source>
</reference>
<dbReference type="AlphaFoldDB" id="W7IKC1"/>
<protein>
    <submittedName>
        <fullName evidence="2">Beta-ketoadipate enol-lactone hydrolase</fullName>
        <ecNumber evidence="2">3.1.1.24</ecNumber>
    </submittedName>
</protein>
<dbReference type="Gene3D" id="3.40.50.1820">
    <property type="entry name" value="alpha/beta hydrolase"/>
    <property type="match status" value="1"/>
</dbReference>
<dbReference type="SUPFAM" id="SSF53474">
    <property type="entry name" value="alpha/beta-Hydrolases"/>
    <property type="match status" value="1"/>
</dbReference>
<dbReference type="InterPro" id="IPR050471">
    <property type="entry name" value="AB_hydrolase"/>
</dbReference>
<dbReference type="EMBL" id="AYXG01000118">
    <property type="protein sequence ID" value="EWC61305.1"/>
    <property type="molecule type" value="Genomic_DNA"/>
</dbReference>
<feature type="domain" description="AB hydrolase-1" evidence="1">
    <location>
        <begin position="123"/>
        <end position="334"/>
    </location>
</feature>
<dbReference type="RefSeq" id="WP_052021251.1">
    <property type="nucleotide sequence ID" value="NZ_AYXG01000118.1"/>
</dbReference>
<dbReference type="PATRIC" id="fig|909613.9.peg.3362"/>
<evidence type="ECO:0000313" key="2">
    <source>
        <dbReference type="EMBL" id="EWC61305.1"/>
    </source>
</evidence>